<feature type="transmembrane region" description="Helical" evidence="2">
    <location>
        <begin position="552"/>
        <end position="577"/>
    </location>
</feature>
<dbReference type="Proteomes" id="UP000216454">
    <property type="component" value="Unassembled WGS sequence"/>
</dbReference>
<feature type="transmembrane region" description="Helical" evidence="2">
    <location>
        <begin position="469"/>
        <end position="487"/>
    </location>
</feature>
<dbReference type="EMBL" id="MWWQ01000006">
    <property type="protein sequence ID" value="OZG52086.1"/>
    <property type="molecule type" value="Genomic_DNA"/>
</dbReference>
<proteinExistence type="predicted"/>
<feature type="transmembrane region" description="Helical" evidence="2">
    <location>
        <begin position="231"/>
        <end position="250"/>
    </location>
</feature>
<keyword evidence="2" id="KW-0472">Membrane</keyword>
<keyword evidence="2" id="KW-0812">Transmembrane</keyword>
<gene>
    <name evidence="3" type="ORF">PSSU_0869</name>
</gene>
<dbReference type="AlphaFoldDB" id="A0A261EZI3"/>
<feature type="region of interest" description="Disordered" evidence="1">
    <location>
        <begin position="658"/>
        <end position="715"/>
    </location>
</feature>
<feature type="compositionally biased region" description="Low complexity" evidence="1">
    <location>
        <begin position="787"/>
        <end position="809"/>
    </location>
</feature>
<feature type="transmembrane region" description="Helical" evidence="2">
    <location>
        <begin position="105"/>
        <end position="127"/>
    </location>
</feature>
<feature type="region of interest" description="Disordered" evidence="1">
    <location>
        <begin position="727"/>
        <end position="853"/>
    </location>
</feature>
<feature type="region of interest" description="Disordered" evidence="1">
    <location>
        <begin position="30"/>
        <end position="76"/>
    </location>
</feature>
<comment type="caution">
    <text evidence="3">The sequence shown here is derived from an EMBL/GenBank/DDBJ whole genome shotgun (WGS) entry which is preliminary data.</text>
</comment>
<keyword evidence="4" id="KW-1185">Reference proteome</keyword>
<feature type="compositionally biased region" description="Polar residues" evidence="1">
    <location>
        <begin position="727"/>
        <end position="745"/>
    </location>
</feature>
<name>A0A261EZI3_9BIFI</name>
<protein>
    <submittedName>
        <fullName evidence="3">Uncharacterized protein</fullName>
    </submittedName>
</protein>
<organism evidence="3 4">
    <name type="scientific">Pseudoscardovia suis</name>
    <dbReference type="NCBI Taxonomy" id="987063"/>
    <lineage>
        <taxon>Bacteria</taxon>
        <taxon>Bacillati</taxon>
        <taxon>Actinomycetota</taxon>
        <taxon>Actinomycetes</taxon>
        <taxon>Bifidobacteriales</taxon>
        <taxon>Bifidobacteriaceae</taxon>
        <taxon>Pseudoscardovia</taxon>
    </lineage>
</organism>
<evidence type="ECO:0000313" key="3">
    <source>
        <dbReference type="EMBL" id="OZG52086.1"/>
    </source>
</evidence>
<evidence type="ECO:0000256" key="2">
    <source>
        <dbReference type="SAM" id="Phobius"/>
    </source>
</evidence>
<feature type="compositionally biased region" description="Polar residues" evidence="1">
    <location>
        <begin position="813"/>
        <end position="843"/>
    </location>
</feature>
<reference evidence="3 4" key="1">
    <citation type="journal article" date="2017" name="BMC Genomics">
        <title>Comparative genomic and phylogenomic analyses of the Bifidobacteriaceae family.</title>
        <authorList>
            <person name="Lugli G.A."/>
            <person name="Milani C."/>
            <person name="Turroni F."/>
            <person name="Duranti S."/>
            <person name="Mancabelli L."/>
            <person name="Mangifesta M."/>
            <person name="Ferrario C."/>
            <person name="Modesto M."/>
            <person name="Mattarelli P."/>
            <person name="Jiri K."/>
            <person name="van Sinderen D."/>
            <person name="Ventura M."/>
        </authorList>
    </citation>
    <scope>NUCLEOTIDE SEQUENCE [LARGE SCALE GENOMIC DNA]</scope>
    <source>
        <strain evidence="3 4">DSM 24744</strain>
    </source>
</reference>
<feature type="transmembrane region" description="Helical" evidence="2">
    <location>
        <begin position="349"/>
        <end position="375"/>
    </location>
</feature>
<evidence type="ECO:0000256" key="1">
    <source>
        <dbReference type="SAM" id="MobiDB-lite"/>
    </source>
</evidence>
<feature type="transmembrane region" description="Helical" evidence="2">
    <location>
        <begin position="303"/>
        <end position="328"/>
    </location>
</feature>
<sequence>MQCSVCGAMVPEGQLYCAVCGAPIQPQLQQPQQPQQTQGPQQPQQFQQVPQWSQQFSQPPQQSPQQPQQAQFTQLAPQQPQFRMTLHSESAGRGARHGWGDLNRAAIFAALLAVAAAIAFTLVTLLLELVPFSSLASAMQSAGMGSGGLGSGGLGTGGLDDSSGLSGMIQNVIDSLKPGMFTMFALALGLGIGGSVHCDLTMDVGSSMQMFLSDSGDSSTVSYEATLRGGIGIAGVAMLLGAAFGAYIIAKSGALRRVKRSALYGGIQTAIWASAIISVLLAVGRHNESASFLVITFMSHYSAFTYITVFMAWILPGVGAAIGISLGNRASGAPSVFHAAWRWMHRQSGYVRTVVETLVFGSGLFAVAAFVYSLLLCYSMSDYAGANMDASNPAAQWLASNPVKMWVGMIPLLPELALYLFMLCCFGTYKLHPLGQSDVGDGSQPANGELHDLFTGAWLGSFPTMSCAWFKWVVFAAFVLLTLYLALRAGKRYRADVQSGEWSHVWKAPVAMLLIAAALQFGFMVLSLRLHISGTGGDGFFLDAEAGNSANMGGAIAPMPWCFLLSGVWMLLVEALARVVGVKLAQRVPVGDGGCIYPEAPGTPFAGLPRAHEPADLPEGFDAQHVDESWYETTLAYSPRVDLAGGMVPTAVAVPYPAPSYSQPDSQPGYQPQGYYQSQQGYQPQGYQAAEYQPQGYQPQGYPSQGHPQGYQPQGYQAPVYQSAEYQPQGNQDGYQPQGYQSQDYQAPGYQPQGNQAQGYQEGYQPQGYQSQEYQPASYIADESTLDPYAYTPDDPATPAADGSPAAGDQYSGYGQQTTADWQDPTASQNPTPAPQSHESAYSHQYEHKNGDR</sequence>
<feature type="compositionally biased region" description="Low complexity" evidence="1">
    <location>
        <begin position="756"/>
        <end position="776"/>
    </location>
</feature>
<feature type="transmembrane region" description="Helical" evidence="2">
    <location>
        <begin position="508"/>
        <end position="532"/>
    </location>
</feature>
<feature type="transmembrane region" description="Helical" evidence="2">
    <location>
        <begin position="262"/>
        <end position="283"/>
    </location>
</feature>
<evidence type="ECO:0000313" key="4">
    <source>
        <dbReference type="Proteomes" id="UP000216454"/>
    </source>
</evidence>
<accession>A0A261EZI3</accession>
<keyword evidence="2" id="KW-1133">Transmembrane helix</keyword>